<organism evidence="2 3">
    <name type="scientific">Chrysophaeum taylorii</name>
    <dbReference type="NCBI Taxonomy" id="2483200"/>
    <lineage>
        <taxon>Eukaryota</taxon>
        <taxon>Sar</taxon>
        <taxon>Stramenopiles</taxon>
        <taxon>Ochrophyta</taxon>
        <taxon>Pelagophyceae</taxon>
        <taxon>Pelagomonadales</taxon>
        <taxon>Pelagomonadaceae</taxon>
        <taxon>Chrysophaeum</taxon>
    </lineage>
</organism>
<dbReference type="Proteomes" id="UP001230188">
    <property type="component" value="Unassembled WGS sequence"/>
</dbReference>
<name>A0AAD7XTI7_9STRA</name>
<proteinExistence type="predicted"/>
<protein>
    <submittedName>
        <fullName evidence="2">Uncharacterized protein</fullName>
    </submittedName>
</protein>
<feature type="region of interest" description="Disordered" evidence="1">
    <location>
        <begin position="17"/>
        <end position="43"/>
    </location>
</feature>
<evidence type="ECO:0000256" key="1">
    <source>
        <dbReference type="SAM" id="MobiDB-lite"/>
    </source>
</evidence>
<comment type="caution">
    <text evidence="2">The sequence shown here is derived from an EMBL/GenBank/DDBJ whole genome shotgun (WGS) entry which is preliminary data.</text>
</comment>
<evidence type="ECO:0000313" key="3">
    <source>
        <dbReference type="Proteomes" id="UP001230188"/>
    </source>
</evidence>
<accession>A0AAD7XTI7</accession>
<gene>
    <name evidence="2" type="ORF">CTAYLR_002419</name>
</gene>
<dbReference type="AlphaFoldDB" id="A0AAD7XTI7"/>
<reference evidence="2" key="1">
    <citation type="submission" date="2023-01" db="EMBL/GenBank/DDBJ databases">
        <title>Metagenome sequencing of chrysophaentin producing Chrysophaeum taylorii.</title>
        <authorList>
            <person name="Davison J."/>
            <person name="Bewley C."/>
        </authorList>
    </citation>
    <scope>NUCLEOTIDE SEQUENCE</scope>
    <source>
        <strain evidence="2">NIES-1699</strain>
    </source>
</reference>
<sequence length="329" mass="36455">MRVGLSVPQSFVIPVAKRRSSTPPPPLSSRHLKTHLSASMPRRRPNRRPQWLIALGCLAVLSGVTRWVLHHEVAVAVELSGEVRTLEAVLPSWDEHLLPSLRRIGAVDVFAACVDSAEAARAKELLVGRFRRVRVGIRRALPERASNGVVPLFDERPRDWRVRAAPGVVPLRPAIGWLWQCRGIEAASALRRLTRNYALVVRFESSIPTPDLPGTIFVPAAQSHGGVNDKFAVGDPDSLSRYARLFDVLSRADPASSEAARAARCPVEGYVVQAELCLAWHLEREQVLVQRRRDVRVRPLRPDGSLSPTRRRRLSLGPLTFPSLANSSS</sequence>
<dbReference type="EMBL" id="JAQMWT010000057">
    <property type="protein sequence ID" value="KAJ8612094.1"/>
    <property type="molecule type" value="Genomic_DNA"/>
</dbReference>
<evidence type="ECO:0000313" key="2">
    <source>
        <dbReference type="EMBL" id="KAJ8612094.1"/>
    </source>
</evidence>
<keyword evidence="3" id="KW-1185">Reference proteome</keyword>